<dbReference type="EC" id="3.1.4.-" evidence="2"/>
<dbReference type="InterPro" id="IPR011152">
    <property type="entry name" value="Pesterase_MJ0912"/>
</dbReference>
<dbReference type="PANTHER" id="PTHR42850:SF2">
    <property type="entry name" value="BLL5683 PROTEIN"/>
    <property type="match status" value="1"/>
</dbReference>
<evidence type="ECO:0000256" key="2">
    <source>
        <dbReference type="RuleBase" id="RU362039"/>
    </source>
</evidence>
<dbReference type="GO" id="GO:0016791">
    <property type="term" value="F:phosphatase activity"/>
    <property type="evidence" value="ECO:0007669"/>
    <property type="project" value="TreeGrafter"/>
</dbReference>
<gene>
    <name evidence="4" type="ORF">IAC10_05160</name>
</gene>
<feature type="domain" description="Calcineurin-like phosphoesterase" evidence="3">
    <location>
        <begin position="10"/>
        <end position="210"/>
    </location>
</feature>
<proteinExistence type="inferred from homology"/>
<dbReference type="Proteomes" id="UP000823928">
    <property type="component" value="Unassembled WGS sequence"/>
</dbReference>
<dbReference type="GO" id="GO:0005737">
    <property type="term" value="C:cytoplasm"/>
    <property type="evidence" value="ECO:0007669"/>
    <property type="project" value="TreeGrafter"/>
</dbReference>
<dbReference type="GO" id="GO:0046872">
    <property type="term" value="F:metal ion binding"/>
    <property type="evidence" value="ECO:0007669"/>
    <property type="project" value="UniProtKB-KW"/>
</dbReference>
<dbReference type="InterPro" id="IPR024654">
    <property type="entry name" value="Calcineurin-like_PHP_lpxH"/>
</dbReference>
<dbReference type="PANTHER" id="PTHR42850">
    <property type="entry name" value="METALLOPHOSPHOESTERASE"/>
    <property type="match status" value="1"/>
</dbReference>
<name>A0A9D1JMK6_9BACT</name>
<sequence>MNAGREESLMKVAVISDIHGNYQALESVILDIAKEKCDKIWCLGDLAMAGPQPRMVLSYIMEHGYDWTIIQGNTDKLIADFSLDIYNKLQQKMPVMANALLDDNDIIEQDKKDFLKSLPVRKEMMVEGVSVLLVHGSPRRMNEDILPNMKLSQVQEIIEGEIADLILCGHTHVPCGYQTLTKQTVVNVGSVGRPMTGVPKACYAIIEFDNGTFTVTHKEIEYDCKTASELMRVREFEGCDQIADQLLVPLIRHM</sequence>
<reference evidence="4" key="2">
    <citation type="journal article" date="2021" name="PeerJ">
        <title>Extensive microbial diversity within the chicken gut microbiome revealed by metagenomics and culture.</title>
        <authorList>
            <person name="Gilroy R."/>
            <person name="Ravi A."/>
            <person name="Getino M."/>
            <person name="Pursley I."/>
            <person name="Horton D.L."/>
            <person name="Alikhan N.F."/>
            <person name="Baker D."/>
            <person name="Gharbi K."/>
            <person name="Hall N."/>
            <person name="Watson M."/>
            <person name="Adriaenssens E.M."/>
            <person name="Foster-Nyarko E."/>
            <person name="Jarju S."/>
            <person name="Secka A."/>
            <person name="Antonio M."/>
            <person name="Oren A."/>
            <person name="Chaudhuri R.R."/>
            <person name="La Ragione R."/>
            <person name="Hildebrand F."/>
            <person name="Pallen M.J."/>
        </authorList>
    </citation>
    <scope>NUCLEOTIDE SEQUENCE</scope>
    <source>
        <strain evidence="4">6276</strain>
    </source>
</reference>
<dbReference type="InterPro" id="IPR029052">
    <property type="entry name" value="Metallo-depent_PP-like"/>
</dbReference>
<keyword evidence="2" id="KW-0479">Metal-binding</keyword>
<dbReference type="SUPFAM" id="SSF56300">
    <property type="entry name" value="Metallo-dependent phosphatases"/>
    <property type="match status" value="1"/>
</dbReference>
<evidence type="ECO:0000313" key="5">
    <source>
        <dbReference type="Proteomes" id="UP000823928"/>
    </source>
</evidence>
<evidence type="ECO:0000313" key="4">
    <source>
        <dbReference type="EMBL" id="HIS36003.1"/>
    </source>
</evidence>
<organism evidence="4 5">
    <name type="scientific">Candidatus Scatousia excrementigallinarum</name>
    <dbReference type="NCBI Taxonomy" id="2840935"/>
    <lineage>
        <taxon>Bacteria</taxon>
        <taxon>Candidatus Scatousia</taxon>
    </lineage>
</organism>
<reference evidence="4" key="1">
    <citation type="submission" date="2020-10" db="EMBL/GenBank/DDBJ databases">
        <authorList>
            <person name="Gilroy R."/>
        </authorList>
    </citation>
    <scope>NUCLEOTIDE SEQUENCE</scope>
    <source>
        <strain evidence="4">6276</strain>
    </source>
</reference>
<dbReference type="InterPro" id="IPR000979">
    <property type="entry name" value="Phosphodiesterase_MJ0936/Vps29"/>
</dbReference>
<dbReference type="InterPro" id="IPR050126">
    <property type="entry name" value="Ap4A_hydrolase"/>
</dbReference>
<accession>A0A9D1JMK6</accession>
<comment type="similarity">
    <text evidence="1 2">Belongs to the metallophosphoesterase superfamily. YfcE family.</text>
</comment>
<comment type="cofactor">
    <cofactor evidence="2">
        <name>a divalent metal cation</name>
        <dbReference type="ChEBI" id="CHEBI:60240"/>
    </cofactor>
</comment>
<dbReference type="Pfam" id="PF12850">
    <property type="entry name" value="Metallophos_2"/>
    <property type="match status" value="1"/>
</dbReference>
<dbReference type="PIRSF" id="PIRSF000883">
    <property type="entry name" value="Pesterase_MJ0912"/>
    <property type="match status" value="1"/>
</dbReference>
<dbReference type="NCBIfam" id="TIGR00040">
    <property type="entry name" value="yfcE"/>
    <property type="match status" value="1"/>
</dbReference>
<dbReference type="Gene3D" id="3.60.21.10">
    <property type="match status" value="1"/>
</dbReference>
<evidence type="ECO:0000259" key="3">
    <source>
        <dbReference type="Pfam" id="PF12850"/>
    </source>
</evidence>
<protein>
    <recommendedName>
        <fullName evidence="2">Phosphoesterase</fullName>
        <ecNumber evidence="2">3.1.4.-</ecNumber>
    </recommendedName>
</protein>
<comment type="caution">
    <text evidence="4">The sequence shown here is derived from an EMBL/GenBank/DDBJ whole genome shotgun (WGS) entry which is preliminary data.</text>
</comment>
<dbReference type="EMBL" id="DVIU01000111">
    <property type="protein sequence ID" value="HIS36003.1"/>
    <property type="molecule type" value="Genomic_DNA"/>
</dbReference>
<evidence type="ECO:0000256" key="1">
    <source>
        <dbReference type="ARBA" id="ARBA00008950"/>
    </source>
</evidence>
<dbReference type="AlphaFoldDB" id="A0A9D1JMK6"/>